<dbReference type="Proteomes" id="UP000824540">
    <property type="component" value="Unassembled WGS sequence"/>
</dbReference>
<protein>
    <submittedName>
        <fullName evidence="1">Uncharacterized protein</fullName>
    </submittedName>
</protein>
<comment type="caution">
    <text evidence="1">The sequence shown here is derived from an EMBL/GenBank/DDBJ whole genome shotgun (WGS) entry which is preliminary data.</text>
</comment>
<proteinExistence type="predicted"/>
<reference evidence="1" key="1">
    <citation type="thesis" date="2021" institute="BYU ScholarsArchive" country="Provo, UT, USA">
        <title>Applications of and Algorithms for Genome Assembly and Genomic Analyses with an Emphasis on Marine Teleosts.</title>
        <authorList>
            <person name="Pickett B.D."/>
        </authorList>
    </citation>
    <scope>NUCLEOTIDE SEQUENCE</scope>
    <source>
        <strain evidence="1">HI-2016</strain>
    </source>
</reference>
<dbReference type="AlphaFoldDB" id="A0A8T2PDU1"/>
<dbReference type="EMBL" id="JAFBMS010000013">
    <property type="protein sequence ID" value="KAG9347668.1"/>
    <property type="molecule type" value="Genomic_DNA"/>
</dbReference>
<keyword evidence="2" id="KW-1185">Reference proteome</keyword>
<gene>
    <name evidence="1" type="ORF">JZ751_005240</name>
</gene>
<accession>A0A8T2PDU1</accession>
<evidence type="ECO:0000313" key="1">
    <source>
        <dbReference type="EMBL" id="KAG9347668.1"/>
    </source>
</evidence>
<name>A0A8T2PDU1_9TELE</name>
<organism evidence="1 2">
    <name type="scientific">Albula glossodonta</name>
    <name type="common">roundjaw bonefish</name>
    <dbReference type="NCBI Taxonomy" id="121402"/>
    <lineage>
        <taxon>Eukaryota</taxon>
        <taxon>Metazoa</taxon>
        <taxon>Chordata</taxon>
        <taxon>Craniata</taxon>
        <taxon>Vertebrata</taxon>
        <taxon>Euteleostomi</taxon>
        <taxon>Actinopterygii</taxon>
        <taxon>Neopterygii</taxon>
        <taxon>Teleostei</taxon>
        <taxon>Albuliformes</taxon>
        <taxon>Albulidae</taxon>
        <taxon>Albula</taxon>
    </lineage>
</organism>
<sequence>MGLWLSTECTAPSCMERSSPSSTITFRLIALHQCVTQEVPIGSKKISRFLPPPHLCLRLSQLWTVSTGLSPAVPVLDRPQSSLHRATMVRGWNYLMPVRDTRAQSCALRHPEDR</sequence>
<evidence type="ECO:0000313" key="2">
    <source>
        <dbReference type="Proteomes" id="UP000824540"/>
    </source>
</evidence>